<reference evidence="3 4" key="1">
    <citation type="submission" date="2022-02" db="EMBL/GenBank/DDBJ databases">
        <title>The car tank lid bacteriome: a reservoir of bacteria with potential in bioremediation of fuel.</title>
        <authorList>
            <person name="Vidal-Verdu A."/>
            <person name="Gomez-Martinez D."/>
            <person name="Latorre-Perez A."/>
            <person name="Pereto J."/>
            <person name="Porcar M."/>
        </authorList>
    </citation>
    <scope>NUCLEOTIDE SEQUENCE [LARGE SCALE GENOMIC DNA]</scope>
    <source>
        <strain evidence="3 4">4D.3</strain>
    </source>
</reference>
<dbReference type="CDD" id="cd00085">
    <property type="entry name" value="HNHc"/>
    <property type="match status" value="1"/>
</dbReference>
<dbReference type="Proteomes" id="UP001651050">
    <property type="component" value="Unassembled WGS sequence"/>
</dbReference>
<evidence type="ECO:0000259" key="2">
    <source>
        <dbReference type="SMART" id="SM00507"/>
    </source>
</evidence>
<dbReference type="InterPro" id="IPR002711">
    <property type="entry name" value="HNH"/>
</dbReference>
<sequence>MSGGLLSTDPGTYTVPAALRAHLEARDGSCRFPGCTRPAPRCDVDHTVAWADGGRTTADNLAHLCRRHHVLKHETRWRAHQEPDGSLVWTSPTGRVSRDPVADPVDVTGRDLVPPVPPELPEPPEPPF</sequence>
<dbReference type="Gene3D" id="1.10.30.50">
    <property type="match status" value="1"/>
</dbReference>
<keyword evidence="3" id="KW-0540">Nuclease</keyword>
<keyword evidence="3" id="KW-0255">Endonuclease</keyword>
<feature type="domain" description="HNH nuclease" evidence="2">
    <location>
        <begin position="18"/>
        <end position="70"/>
    </location>
</feature>
<gene>
    <name evidence="3" type="ORF">M1843_09925</name>
</gene>
<dbReference type="EMBL" id="JALQCY010000003">
    <property type="protein sequence ID" value="MCK9794063.1"/>
    <property type="molecule type" value="Genomic_DNA"/>
</dbReference>
<feature type="compositionally biased region" description="Pro residues" evidence="1">
    <location>
        <begin position="114"/>
        <end position="128"/>
    </location>
</feature>
<keyword evidence="3" id="KW-0378">Hydrolase</keyword>
<organism evidence="3 4">
    <name type="scientific">Isoptericola peretonis</name>
    <dbReference type="NCBI Taxonomy" id="2918523"/>
    <lineage>
        <taxon>Bacteria</taxon>
        <taxon>Bacillati</taxon>
        <taxon>Actinomycetota</taxon>
        <taxon>Actinomycetes</taxon>
        <taxon>Micrococcales</taxon>
        <taxon>Promicromonosporaceae</taxon>
        <taxon>Isoptericola</taxon>
    </lineage>
</organism>
<evidence type="ECO:0000313" key="3">
    <source>
        <dbReference type="EMBL" id="MCK9794063.1"/>
    </source>
</evidence>
<feature type="region of interest" description="Disordered" evidence="1">
    <location>
        <begin position="77"/>
        <end position="128"/>
    </location>
</feature>
<comment type="caution">
    <text evidence="3">The sequence shown here is derived from an EMBL/GenBank/DDBJ whole genome shotgun (WGS) entry which is preliminary data.</text>
</comment>
<proteinExistence type="predicted"/>
<evidence type="ECO:0000256" key="1">
    <source>
        <dbReference type="SAM" id="MobiDB-lite"/>
    </source>
</evidence>
<dbReference type="SMART" id="SM00507">
    <property type="entry name" value="HNHc"/>
    <property type="match status" value="1"/>
</dbReference>
<keyword evidence="4" id="KW-1185">Reference proteome</keyword>
<accession>A0ABT0J3J1</accession>
<name>A0ABT0J3J1_9MICO</name>
<dbReference type="GO" id="GO:0004519">
    <property type="term" value="F:endonuclease activity"/>
    <property type="evidence" value="ECO:0007669"/>
    <property type="project" value="UniProtKB-KW"/>
</dbReference>
<dbReference type="InterPro" id="IPR003615">
    <property type="entry name" value="HNH_nuc"/>
</dbReference>
<dbReference type="Pfam" id="PF01844">
    <property type="entry name" value="HNH"/>
    <property type="match status" value="1"/>
</dbReference>
<protein>
    <submittedName>
        <fullName evidence="3">HNH endonuclease</fullName>
    </submittedName>
</protein>
<evidence type="ECO:0000313" key="4">
    <source>
        <dbReference type="Proteomes" id="UP001651050"/>
    </source>
</evidence>